<feature type="domain" description="Myb-like" evidence="2">
    <location>
        <begin position="218"/>
        <end position="275"/>
    </location>
</feature>
<feature type="region of interest" description="Disordered" evidence="1">
    <location>
        <begin position="1"/>
        <end position="89"/>
    </location>
</feature>
<evidence type="ECO:0000256" key="1">
    <source>
        <dbReference type="SAM" id="MobiDB-lite"/>
    </source>
</evidence>
<gene>
    <name evidence="3" type="ORF">IWQ60_012166</name>
</gene>
<dbReference type="InterPro" id="IPR001005">
    <property type="entry name" value="SANT/Myb"/>
</dbReference>
<feature type="compositionally biased region" description="Low complexity" evidence="1">
    <location>
        <begin position="60"/>
        <end position="73"/>
    </location>
</feature>
<name>A0A9W7ZLK1_9FUNG</name>
<organism evidence="3 4">
    <name type="scientific">Tieghemiomyces parasiticus</name>
    <dbReference type="NCBI Taxonomy" id="78921"/>
    <lineage>
        <taxon>Eukaryota</taxon>
        <taxon>Fungi</taxon>
        <taxon>Fungi incertae sedis</taxon>
        <taxon>Zoopagomycota</taxon>
        <taxon>Kickxellomycotina</taxon>
        <taxon>Dimargaritomycetes</taxon>
        <taxon>Dimargaritales</taxon>
        <taxon>Dimargaritaceae</taxon>
        <taxon>Tieghemiomyces</taxon>
    </lineage>
</organism>
<dbReference type="PROSITE" id="PS50090">
    <property type="entry name" value="MYB_LIKE"/>
    <property type="match status" value="1"/>
</dbReference>
<dbReference type="Proteomes" id="UP001150569">
    <property type="component" value="Unassembled WGS sequence"/>
</dbReference>
<dbReference type="SMART" id="SM00717">
    <property type="entry name" value="SANT"/>
    <property type="match status" value="1"/>
</dbReference>
<feature type="compositionally biased region" description="Basic residues" evidence="1">
    <location>
        <begin position="16"/>
        <end position="26"/>
    </location>
</feature>
<dbReference type="OrthoDB" id="691673at2759"/>
<dbReference type="InterPro" id="IPR044822">
    <property type="entry name" value="Myb_DNA-bind_4"/>
</dbReference>
<comment type="caution">
    <text evidence="3">The sequence shown here is derived from an EMBL/GenBank/DDBJ whole genome shotgun (WGS) entry which is preliminary data.</text>
</comment>
<evidence type="ECO:0000259" key="2">
    <source>
        <dbReference type="PROSITE" id="PS50090"/>
    </source>
</evidence>
<dbReference type="SUPFAM" id="SSF46689">
    <property type="entry name" value="Homeodomain-like"/>
    <property type="match status" value="1"/>
</dbReference>
<evidence type="ECO:0000313" key="4">
    <source>
        <dbReference type="Proteomes" id="UP001150569"/>
    </source>
</evidence>
<dbReference type="AlphaFoldDB" id="A0A9W7ZLK1"/>
<evidence type="ECO:0000313" key="3">
    <source>
        <dbReference type="EMBL" id="KAJ1906011.1"/>
    </source>
</evidence>
<feature type="region of interest" description="Disordered" evidence="1">
    <location>
        <begin position="285"/>
        <end position="315"/>
    </location>
</feature>
<accession>A0A9W7ZLK1</accession>
<proteinExistence type="predicted"/>
<dbReference type="InterPro" id="IPR009057">
    <property type="entry name" value="Homeodomain-like_sf"/>
</dbReference>
<dbReference type="EMBL" id="JANBPT010001654">
    <property type="protein sequence ID" value="KAJ1906011.1"/>
    <property type="molecule type" value="Genomic_DNA"/>
</dbReference>
<dbReference type="Pfam" id="PF13837">
    <property type="entry name" value="Myb_DNA-bind_4"/>
    <property type="match status" value="1"/>
</dbReference>
<reference evidence="3" key="1">
    <citation type="submission" date="2022-07" db="EMBL/GenBank/DDBJ databases">
        <title>Phylogenomic reconstructions and comparative analyses of Kickxellomycotina fungi.</title>
        <authorList>
            <person name="Reynolds N.K."/>
            <person name="Stajich J.E."/>
            <person name="Barry K."/>
            <person name="Grigoriev I.V."/>
            <person name="Crous P."/>
            <person name="Smith M.E."/>
        </authorList>
    </citation>
    <scope>NUCLEOTIDE SEQUENCE</scope>
    <source>
        <strain evidence="3">RSA 861</strain>
    </source>
</reference>
<keyword evidence="4" id="KW-1185">Reference proteome</keyword>
<sequence>MAARQTPPALNAGRSTHGRQHSRRPVVKMPLAEYYVSNRPQAYQSPPPTSPYDVYRRHTSSSSWQGHHGSGSSTRSWSPPILSQHHQQQGIHIKAQGCESGCCPASLNAAVGQGPGFPYPGWPAGTRIRANFPALASPPAGHHMAHPHPSYPARPLVVYDGHHLGPAGHSELVVTSTDGHYHSHGADAACSPAHVHRQTNPAGSAASSGAEQPTGVCRWSPAETQVLFRAVRAFAHEFDNTKRNGYVWQKVSQFLHAREYSKTAEQCRTKWKNTKRLDRERLKVKGKRSAEMAGLTDPPNSCGAQVATPEPPAKRVRRNPCLRSVHPPHGVHMEVWRRATDESRKSDGKSEAELVKSAFPFRRATGPSVWRASSV</sequence>
<protein>
    <recommendedName>
        <fullName evidence="2">Myb-like domain-containing protein</fullName>
    </recommendedName>
</protein>
<dbReference type="Gene3D" id="1.10.10.60">
    <property type="entry name" value="Homeodomain-like"/>
    <property type="match status" value="1"/>
</dbReference>